<sequence>FGKLLAYSTIREIGRVLKHCWEQVCTSSTAIRTVLKVLYRKIKRSSDLAPGIIFKRGLRKLYDINVGRIGKQKP</sequence>
<name>A0A8J2KSG7_9HEXA</name>
<gene>
    <name evidence="1" type="ORF">AFUS01_LOCUS30875</name>
</gene>
<dbReference type="EMBL" id="CAJVCH010480064">
    <property type="protein sequence ID" value="CAG7820485.1"/>
    <property type="molecule type" value="Genomic_DNA"/>
</dbReference>
<accession>A0A8J2KSG7</accession>
<proteinExistence type="predicted"/>
<dbReference type="AlphaFoldDB" id="A0A8J2KSG7"/>
<reference evidence="1" key="1">
    <citation type="submission" date="2021-06" db="EMBL/GenBank/DDBJ databases">
        <authorList>
            <person name="Hodson N. C."/>
            <person name="Mongue J. A."/>
            <person name="Jaron S. K."/>
        </authorList>
    </citation>
    <scope>NUCLEOTIDE SEQUENCE</scope>
</reference>
<organism evidence="1 2">
    <name type="scientific">Allacma fusca</name>
    <dbReference type="NCBI Taxonomy" id="39272"/>
    <lineage>
        <taxon>Eukaryota</taxon>
        <taxon>Metazoa</taxon>
        <taxon>Ecdysozoa</taxon>
        <taxon>Arthropoda</taxon>
        <taxon>Hexapoda</taxon>
        <taxon>Collembola</taxon>
        <taxon>Symphypleona</taxon>
        <taxon>Sminthuridae</taxon>
        <taxon>Allacma</taxon>
    </lineage>
</organism>
<dbReference type="Proteomes" id="UP000708208">
    <property type="component" value="Unassembled WGS sequence"/>
</dbReference>
<evidence type="ECO:0000313" key="1">
    <source>
        <dbReference type="EMBL" id="CAG7820485.1"/>
    </source>
</evidence>
<keyword evidence="2" id="KW-1185">Reference proteome</keyword>
<comment type="caution">
    <text evidence="1">The sequence shown here is derived from an EMBL/GenBank/DDBJ whole genome shotgun (WGS) entry which is preliminary data.</text>
</comment>
<evidence type="ECO:0000313" key="2">
    <source>
        <dbReference type="Proteomes" id="UP000708208"/>
    </source>
</evidence>
<feature type="non-terminal residue" evidence="1">
    <location>
        <position position="1"/>
    </location>
</feature>
<protein>
    <submittedName>
        <fullName evidence="1">Uncharacterized protein</fullName>
    </submittedName>
</protein>